<keyword evidence="13" id="KW-0961">Cell wall biogenesis/degradation</keyword>
<evidence type="ECO:0000256" key="21">
    <source>
        <dbReference type="ARBA" id="ARBA00049966"/>
    </source>
</evidence>
<evidence type="ECO:0000256" key="10">
    <source>
        <dbReference type="ARBA" id="ARBA00022989"/>
    </source>
</evidence>
<protein>
    <recommendedName>
        <fullName evidence="17">Probable peptidoglycan glycosyltransferase FtsW</fullName>
        <ecNumber evidence="19">2.4.99.28</ecNumber>
    </recommendedName>
    <alternativeName>
        <fullName evidence="18">Cell division protein FtsW</fullName>
    </alternativeName>
    <alternativeName>
        <fullName evidence="15">Cell wall polymerase</fullName>
    </alternativeName>
    <alternativeName>
        <fullName evidence="14">Peptidoglycan polymerase</fullName>
    </alternativeName>
</protein>
<evidence type="ECO:0000256" key="3">
    <source>
        <dbReference type="ARBA" id="ARBA00022475"/>
    </source>
</evidence>
<dbReference type="NCBIfam" id="TIGR02614">
    <property type="entry name" value="ftsW"/>
    <property type="match status" value="1"/>
</dbReference>
<evidence type="ECO:0000256" key="15">
    <source>
        <dbReference type="ARBA" id="ARBA00033270"/>
    </source>
</evidence>
<dbReference type="InterPro" id="IPR013437">
    <property type="entry name" value="FtsW"/>
</dbReference>
<comment type="function">
    <text evidence="21">Peptidoglycan polymerase that is essential for cell division.</text>
</comment>
<dbReference type="InterPro" id="IPR001182">
    <property type="entry name" value="FtsW/RodA"/>
</dbReference>
<feature type="transmembrane region" description="Helical" evidence="23">
    <location>
        <begin position="20"/>
        <end position="41"/>
    </location>
</feature>
<feature type="transmembrane region" description="Helical" evidence="23">
    <location>
        <begin position="86"/>
        <end position="105"/>
    </location>
</feature>
<dbReference type="PANTHER" id="PTHR30474:SF2">
    <property type="entry name" value="PEPTIDOGLYCAN GLYCOSYLTRANSFERASE FTSW-RELATED"/>
    <property type="match status" value="1"/>
</dbReference>
<feature type="transmembrane region" description="Helical" evidence="23">
    <location>
        <begin position="317"/>
        <end position="338"/>
    </location>
</feature>
<evidence type="ECO:0000313" key="24">
    <source>
        <dbReference type="EMBL" id="GGM11582.1"/>
    </source>
</evidence>
<feature type="region of interest" description="Disordered" evidence="22">
    <location>
        <begin position="395"/>
        <end position="616"/>
    </location>
</feature>
<evidence type="ECO:0000256" key="20">
    <source>
        <dbReference type="ARBA" id="ARBA00049902"/>
    </source>
</evidence>
<dbReference type="AlphaFoldDB" id="A0A917WL95"/>
<evidence type="ECO:0000313" key="25">
    <source>
        <dbReference type="Proteomes" id="UP000655208"/>
    </source>
</evidence>
<feature type="compositionally biased region" description="Basic residues" evidence="22">
    <location>
        <begin position="407"/>
        <end position="418"/>
    </location>
</feature>
<evidence type="ECO:0000256" key="23">
    <source>
        <dbReference type="SAM" id="Phobius"/>
    </source>
</evidence>
<evidence type="ECO:0000256" key="6">
    <source>
        <dbReference type="ARBA" id="ARBA00022679"/>
    </source>
</evidence>
<dbReference type="EC" id="2.4.99.28" evidence="19"/>
<evidence type="ECO:0000256" key="22">
    <source>
        <dbReference type="SAM" id="MobiDB-lite"/>
    </source>
</evidence>
<dbReference type="InterPro" id="IPR018365">
    <property type="entry name" value="Cell_cycle_FtsW-rel_CS"/>
</dbReference>
<keyword evidence="3" id="KW-1003">Cell membrane</keyword>
<feature type="transmembrane region" description="Helical" evidence="23">
    <location>
        <begin position="275"/>
        <end position="296"/>
    </location>
</feature>
<gene>
    <name evidence="24" type="ORF">GCM10011594_34370</name>
</gene>
<organism evidence="24 25">
    <name type="scientific">Nakamurella endophytica</name>
    <dbReference type="NCBI Taxonomy" id="1748367"/>
    <lineage>
        <taxon>Bacteria</taxon>
        <taxon>Bacillati</taxon>
        <taxon>Actinomycetota</taxon>
        <taxon>Actinomycetes</taxon>
        <taxon>Nakamurellales</taxon>
        <taxon>Nakamurellaceae</taxon>
        <taxon>Nakamurella</taxon>
    </lineage>
</organism>
<dbReference type="GO" id="GO:0071555">
    <property type="term" value="P:cell wall organization"/>
    <property type="evidence" value="ECO:0007669"/>
    <property type="project" value="UniProtKB-KW"/>
</dbReference>
<dbReference type="GO" id="GO:0005886">
    <property type="term" value="C:plasma membrane"/>
    <property type="evidence" value="ECO:0007669"/>
    <property type="project" value="UniProtKB-SubCell"/>
</dbReference>
<accession>A0A917WL95</accession>
<keyword evidence="9" id="KW-0573">Peptidoglycan synthesis</keyword>
<feature type="transmembrane region" description="Helical" evidence="23">
    <location>
        <begin position="350"/>
        <end position="372"/>
    </location>
</feature>
<comment type="caution">
    <text evidence="24">The sequence shown here is derived from an EMBL/GenBank/DDBJ whole genome shotgun (WGS) entry which is preliminary data.</text>
</comment>
<dbReference type="GO" id="GO:0015648">
    <property type="term" value="F:lipid-linked peptidoglycan transporter activity"/>
    <property type="evidence" value="ECO:0007669"/>
    <property type="project" value="TreeGrafter"/>
</dbReference>
<keyword evidence="6" id="KW-0808">Transferase</keyword>
<keyword evidence="5" id="KW-0328">Glycosyltransferase</keyword>
<keyword evidence="10 23" id="KW-1133">Transmembrane helix</keyword>
<evidence type="ECO:0000256" key="17">
    <source>
        <dbReference type="ARBA" id="ARBA00041185"/>
    </source>
</evidence>
<evidence type="ECO:0000256" key="5">
    <source>
        <dbReference type="ARBA" id="ARBA00022676"/>
    </source>
</evidence>
<dbReference type="PANTHER" id="PTHR30474">
    <property type="entry name" value="CELL CYCLE PROTEIN"/>
    <property type="match status" value="1"/>
</dbReference>
<comment type="similarity">
    <text evidence="16">Belongs to the SEDS family. FtsW subfamily.</text>
</comment>
<dbReference type="GO" id="GO:0009252">
    <property type="term" value="P:peptidoglycan biosynthetic process"/>
    <property type="evidence" value="ECO:0007669"/>
    <property type="project" value="UniProtKB-KW"/>
</dbReference>
<feature type="transmembrane region" description="Helical" evidence="23">
    <location>
        <begin position="245"/>
        <end position="263"/>
    </location>
</feature>
<evidence type="ECO:0000256" key="12">
    <source>
        <dbReference type="ARBA" id="ARBA00023306"/>
    </source>
</evidence>
<proteinExistence type="inferred from homology"/>
<feature type="compositionally biased region" description="Basic and acidic residues" evidence="22">
    <location>
        <begin position="478"/>
        <end position="497"/>
    </location>
</feature>
<dbReference type="GO" id="GO:0008955">
    <property type="term" value="F:peptidoglycan glycosyltransferase activity"/>
    <property type="evidence" value="ECO:0007669"/>
    <property type="project" value="UniProtKB-EC"/>
</dbReference>
<dbReference type="Proteomes" id="UP000655208">
    <property type="component" value="Unassembled WGS sequence"/>
</dbReference>
<comment type="catalytic activity">
    <reaction evidence="20">
        <text>[GlcNAc-(1-&gt;4)-Mur2Ac(oyl-L-Ala-gamma-D-Glu-L-Lys-D-Ala-D-Ala)](n)-di-trans,octa-cis-undecaprenyl diphosphate + beta-D-GlcNAc-(1-&gt;4)-Mur2Ac(oyl-L-Ala-gamma-D-Glu-L-Lys-D-Ala-D-Ala)-di-trans,octa-cis-undecaprenyl diphosphate = [GlcNAc-(1-&gt;4)-Mur2Ac(oyl-L-Ala-gamma-D-Glu-L-Lys-D-Ala-D-Ala)](n+1)-di-trans,octa-cis-undecaprenyl diphosphate + di-trans,octa-cis-undecaprenyl diphosphate + H(+)</text>
        <dbReference type="Rhea" id="RHEA:23708"/>
        <dbReference type="Rhea" id="RHEA-COMP:9602"/>
        <dbReference type="Rhea" id="RHEA-COMP:9603"/>
        <dbReference type="ChEBI" id="CHEBI:15378"/>
        <dbReference type="ChEBI" id="CHEBI:58405"/>
        <dbReference type="ChEBI" id="CHEBI:60033"/>
        <dbReference type="ChEBI" id="CHEBI:78435"/>
        <dbReference type="EC" id="2.4.99.28"/>
    </reaction>
</comment>
<evidence type="ECO:0000256" key="19">
    <source>
        <dbReference type="ARBA" id="ARBA00044770"/>
    </source>
</evidence>
<evidence type="ECO:0000256" key="1">
    <source>
        <dbReference type="ARBA" id="ARBA00004651"/>
    </source>
</evidence>
<keyword evidence="8" id="KW-0133">Cell shape</keyword>
<evidence type="ECO:0000256" key="16">
    <source>
        <dbReference type="ARBA" id="ARBA00038053"/>
    </source>
</evidence>
<keyword evidence="12" id="KW-0131">Cell cycle</keyword>
<feature type="compositionally biased region" description="Basic and acidic residues" evidence="22">
    <location>
        <begin position="419"/>
        <end position="430"/>
    </location>
</feature>
<dbReference type="Pfam" id="PF01098">
    <property type="entry name" value="FTSW_RODA_SPOVE"/>
    <property type="match status" value="1"/>
</dbReference>
<dbReference type="GO" id="GO:0051301">
    <property type="term" value="P:cell division"/>
    <property type="evidence" value="ECO:0007669"/>
    <property type="project" value="UniProtKB-KW"/>
</dbReference>
<feature type="compositionally biased region" description="Basic and acidic residues" evidence="22">
    <location>
        <begin position="514"/>
        <end position="554"/>
    </location>
</feature>
<feature type="transmembrane region" description="Helical" evidence="23">
    <location>
        <begin position="153"/>
        <end position="170"/>
    </location>
</feature>
<dbReference type="PROSITE" id="PS00428">
    <property type="entry name" value="FTSW_RODA_SPOVE"/>
    <property type="match status" value="1"/>
</dbReference>
<keyword evidence="4" id="KW-0132">Cell division</keyword>
<evidence type="ECO:0000256" key="8">
    <source>
        <dbReference type="ARBA" id="ARBA00022960"/>
    </source>
</evidence>
<sequence length="616" mass="66573">MLGGVRGAARDWLDRPMTSWHLILAVFALLLGFGLLMVLSASSIVSFKQGSGSAFATFESQAVYAVIGSVGFVFAARVSPRFIRGASFPAVLVSLFLLAAVLVIGKKINGARSWIGVGSATFQPSELAKVALLVWMAHVLAARRHTLRSLRSLLFPVLPVFVLMVALIMMQPDLGTTVSLCIVFFAVLWFAGAPMWIFGLLAAGGIAGVVYLSTSAGYRAARILAFLHPFDPAYQAWTYQVQQGWFGMGHGGLFGVGLGQSMVKWSWLPNADSDFIFAVIGEELGLIGTGLVLLLFGLLAYTGLRIARRSVEPWNKIVAAAATVWLVGQAAINIGYVVGLLPVTGIPLPMISAGGTSLVVTMLVFGLLANLARREPQAAAALYAQGPGRIGRFLGIDVQRPGDPRPPSRRTLRRRAAAARREAAQQERADRRHRRAEVRVAKAEAGTQAARRSREERAAAAARAARRPAPRRGASPVDPRRAGRPVADRGRPDEARTRRTAPPVEPGRRAATPDARRAPADPRRRAEGPDPRRRPDGTDRRPAGARTDPRRRPDAAATGGRRRGAPPELRRDGDRPSHFGDDGWSPAAQPTRDRRPSAGERRQPSTPDRRSARMRP</sequence>
<evidence type="ECO:0000256" key="4">
    <source>
        <dbReference type="ARBA" id="ARBA00022618"/>
    </source>
</evidence>
<feature type="compositionally biased region" description="Basic and acidic residues" evidence="22">
    <location>
        <begin position="591"/>
        <end position="616"/>
    </location>
</feature>
<keyword evidence="11 23" id="KW-0472">Membrane</keyword>
<reference evidence="24" key="1">
    <citation type="journal article" date="2014" name="Int. J. Syst. Evol. Microbiol.">
        <title>Complete genome sequence of Corynebacterium casei LMG S-19264T (=DSM 44701T), isolated from a smear-ripened cheese.</title>
        <authorList>
            <consortium name="US DOE Joint Genome Institute (JGI-PGF)"/>
            <person name="Walter F."/>
            <person name="Albersmeier A."/>
            <person name="Kalinowski J."/>
            <person name="Ruckert C."/>
        </authorList>
    </citation>
    <scope>NUCLEOTIDE SEQUENCE</scope>
    <source>
        <strain evidence="24">CGMCC 4.7308</strain>
    </source>
</reference>
<keyword evidence="7 23" id="KW-0812">Transmembrane</keyword>
<comment type="subcellular location">
    <subcellularLocation>
        <location evidence="1">Cell membrane</location>
        <topology evidence="1">Multi-pass membrane protein</topology>
    </subcellularLocation>
</comment>
<name>A0A917WL95_9ACTN</name>
<evidence type="ECO:0000256" key="2">
    <source>
        <dbReference type="ARBA" id="ARBA00004752"/>
    </source>
</evidence>
<feature type="transmembrane region" description="Helical" evidence="23">
    <location>
        <begin position="62"/>
        <end position="80"/>
    </location>
</feature>
<dbReference type="GO" id="GO:0032153">
    <property type="term" value="C:cell division site"/>
    <property type="evidence" value="ECO:0007669"/>
    <property type="project" value="TreeGrafter"/>
</dbReference>
<evidence type="ECO:0000256" key="14">
    <source>
        <dbReference type="ARBA" id="ARBA00032370"/>
    </source>
</evidence>
<evidence type="ECO:0000256" key="11">
    <source>
        <dbReference type="ARBA" id="ARBA00023136"/>
    </source>
</evidence>
<evidence type="ECO:0000256" key="18">
    <source>
        <dbReference type="ARBA" id="ARBA00041418"/>
    </source>
</evidence>
<comment type="pathway">
    <text evidence="2">Cell wall biogenesis; peptidoglycan biosynthesis.</text>
</comment>
<evidence type="ECO:0000256" key="13">
    <source>
        <dbReference type="ARBA" id="ARBA00023316"/>
    </source>
</evidence>
<dbReference type="EMBL" id="BMNA01000009">
    <property type="protein sequence ID" value="GGM11582.1"/>
    <property type="molecule type" value="Genomic_DNA"/>
</dbReference>
<feature type="compositionally biased region" description="Basic and acidic residues" evidence="22">
    <location>
        <begin position="568"/>
        <end position="581"/>
    </location>
</feature>
<evidence type="ECO:0000256" key="9">
    <source>
        <dbReference type="ARBA" id="ARBA00022984"/>
    </source>
</evidence>
<dbReference type="GO" id="GO:0008360">
    <property type="term" value="P:regulation of cell shape"/>
    <property type="evidence" value="ECO:0007669"/>
    <property type="project" value="UniProtKB-KW"/>
</dbReference>
<evidence type="ECO:0000256" key="7">
    <source>
        <dbReference type="ARBA" id="ARBA00022692"/>
    </source>
</evidence>
<feature type="transmembrane region" description="Helical" evidence="23">
    <location>
        <begin position="182"/>
        <end position="212"/>
    </location>
</feature>
<keyword evidence="25" id="KW-1185">Reference proteome</keyword>
<reference evidence="24" key="2">
    <citation type="submission" date="2020-09" db="EMBL/GenBank/DDBJ databases">
        <authorList>
            <person name="Sun Q."/>
            <person name="Zhou Y."/>
        </authorList>
    </citation>
    <scope>NUCLEOTIDE SEQUENCE</scope>
    <source>
        <strain evidence="24">CGMCC 4.7308</strain>
    </source>
</reference>